<keyword evidence="2" id="KW-0677">Repeat</keyword>
<feature type="signal peptide" evidence="4">
    <location>
        <begin position="1"/>
        <end position="33"/>
    </location>
</feature>
<evidence type="ECO:0000256" key="3">
    <source>
        <dbReference type="ARBA" id="ARBA00023180"/>
    </source>
</evidence>
<sequence length="457" mass="46808">MNAAGLRVRKRAAALVGALILGLLGAGSPPAGACAKAPADFTGDGVNDAFVTDPVTSGSALEGRSYVLVGPVLNAQVKQLDQGAGWTAKAGHLDGDRCLDVVVSNPYASGVVDGRTVPGAGVAYVYWGGAMGGPRLELKAPSPRGNAHFGWSLAIASGTVAVGAPHEDADEVADSGAAYVFRFDGRKPGEPQRITQNSPGVPGNAQAGDMFGWSLAYTRLGGNASAVDLAIGAPFEDREEAGQIDTGSVTLVYDVATRPWTYRGVGWDMSTVEAGMDSRSGDHFGHSLAFGTYAGKGYLAIGAPAADLDGVRDSGLALLFESTSGDPRLIRTLHEGAVGIGDTPEAGDMFGHALAFMGPTLLVGVPGQSELRRPESGTIQAIPIDSTEVSRLIRLAEGRPYDHFGWSLARTGDGFVLVGVPDRGATGAVAVVSVLGERPRLLTPEGDALEFGAAVTG</sequence>
<dbReference type="Proteomes" id="UP000640052">
    <property type="component" value="Unassembled WGS sequence"/>
</dbReference>
<keyword evidence="6" id="KW-1185">Reference proteome</keyword>
<reference evidence="5" key="1">
    <citation type="submission" date="2021-01" db="EMBL/GenBank/DDBJ databases">
        <title>Whole genome shotgun sequence of Acrocarpospora phusangensis NBRC 108782.</title>
        <authorList>
            <person name="Komaki H."/>
            <person name="Tamura T."/>
        </authorList>
    </citation>
    <scope>NUCLEOTIDE SEQUENCE</scope>
    <source>
        <strain evidence="5">NBRC 108782</strain>
    </source>
</reference>
<dbReference type="AlphaFoldDB" id="A0A919UKS2"/>
<dbReference type="InterPro" id="IPR013517">
    <property type="entry name" value="FG-GAP"/>
</dbReference>
<keyword evidence="3" id="KW-0325">Glycoprotein</keyword>
<dbReference type="PANTHER" id="PTHR36220">
    <property type="entry name" value="UNNAMED PRODUCT"/>
    <property type="match status" value="1"/>
</dbReference>
<proteinExistence type="predicted"/>
<evidence type="ECO:0000313" key="5">
    <source>
        <dbReference type="EMBL" id="GIH25351.1"/>
    </source>
</evidence>
<comment type="caution">
    <text evidence="5">The sequence shown here is derived from an EMBL/GenBank/DDBJ whole genome shotgun (WGS) entry which is preliminary data.</text>
</comment>
<evidence type="ECO:0000256" key="1">
    <source>
        <dbReference type="ARBA" id="ARBA00022729"/>
    </source>
</evidence>
<dbReference type="EMBL" id="BOOA01000028">
    <property type="protein sequence ID" value="GIH25351.1"/>
    <property type="molecule type" value="Genomic_DNA"/>
</dbReference>
<dbReference type="Gene3D" id="2.130.10.130">
    <property type="entry name" value="Integrin alpha, N-terminal"/>
    <property type="match status" value="3"/>
</dbReference>
<keyword evidence="1 4" id="KW-0732">Signal</keyword>
<dbReference type="InterPro" id="IPR013519">
    <property type="entry name" value="Int_alpha_beta-p"/>
</dbReference>
<dbReference type="SMART" id="SM00191">
    <property type="entry name" value="Int_alpha"/>
    <property type="match status" value="6"/>
</dbReference>
<dbReference type="Pfam" id="PF14312">
    <property type="entry name" value="FG-GAP_2"/>
    <property type="match status" value="1"/>
</dbReference>
<name>A0A919UKS2_9ACTN</name>
<accession>A0A919UKS2</accession>
<dbReference type="InterPro" id="IPR028994">
    <property type="entry name" value="Integrin_alpha_N"/>
</dbReference>
<evidence type="ECO:0000256" key="2">
    <source>
        <dbReference type="ARBA" id="ARBA00022737"/>
    </source>
</evidence>
<evidence type="ECO:0000256" key="4">
    <source>
        <dbReference type="SAM" id="SignalP"/>
    </source>
</evidence>
<dbReference type="PANTHER" id="PTHR36220:SF1">
    <property type="entry name" value="GAMMA TUBULIN COMPLEX COMPONENT C-TERMINAL DOMAIN-CONTAINING PROTEIN"/>
    <property type="match status" value="1"/>
</dbReference>
<evidence type="ECO:0000313" key="6">
    <source>
        <dbReference type="Proteomes" id="UP000640052"/>
    </source>
</evidence>
<dbReference type="SUPFAM" id="SSF69318">
    <property type="entry name" value="Integrin alpha N-terminal domain"/>
    <property type="match status" value="1"/>
</dbReference>
<organism evidence="5 6">
    <name type="scientific">Acrocarpospora phusangensis</name>
    <dbReference type="NCBI Taxonomy" id="1070424"/>
    <lineage>
        <taxon>Bacteria</taxon>
        <taxon>Bacillati</taxon>
        <taxon>Actinomycetota</taxon>
        <taxon>Actinomycetes</taxon>
        <taxon>Streptosporangiales</taxon>
        <taxon>Streptosporangiaceae</taxon>
        <taxon>Acrocarpospora</taxon>
    </lineage>
</organism>
<feature type="chain" id="PRO_5037117780" evidence="4">
    <location>
        <begin position="34"/>
        <end position="457"/>
    </location>
</feature>
<protein>
    <submittedName>
        <fullName evidence="5">Uncharacterized protein</fullName>
    </submittedName>
</protein>
<gene>
    <name evidence="5" type="ORF">Aph01nite_36610</name>
</gene>
<dbReference type="PROSITE" id="PS51470">
    <property type="entry name" value="FG_GAP"/>
    <property type="match status" value="1"/>
</dbReference>